<keyword evidence="4 5" id="KW-0663">Pyridoxal phosphate</keyword>
<dbReference type="Gene3D" id="3.90.1150.10">
    <property type="entry name" value="Aspartate Aminotransferase, domain 1"/>
    <property type="match status" value="1"/>
</dbReference>
<feature type="modified residue" description="N6-(pyridoxal phosphate)lysine" evidence="5">
    <location>
        <position position="209"/>
    </location>
</feature>
<evidence type="ECO:0000313" key="8">
    <source>
        <dbReference type="Proteomes" id="UP000032250"/>
    </source>
</evidence>
<dbReference type="PANTHER" id="PTHR43797:SF3">
    <property type="entry name" value="O-ACETYLHOMOSERINE SULFHYDRYLASE"/>
    <property type="match status" value="1"/>
</dbReference>
<gene>
    <name evidence="7" type="ORF">N495_09460</name>
</gene>
<evidence type="ECO:0000256" key="4">
    <source>
        <dbReference type="ARBA" id="ARBA00022898"/>
    </source>
</evidence>
<dbReference type="InterPro" id="IPR015422">
    <property type="entry name" value="PyrdxlP-dep_Trfase_small"/>
</dbReference>
<comment type="cofactor">
    <cofactor evidence="1 6">
        <name>pyridoxal 5'-phosphate</name>
        <dbReference type="ChEBI" id="CHEBI:597326"/>
    </cofactor>
</comment>
<protein>
    <submittedName>
        <fullName evidence="7">O-acetylhomoserine aminocarboxypropyltransferase</fullName>
        <ecNumber evidence="7">2.5.1.49</ecNumber>
    </submittedName>
</protein>
<dbReference type="Pfam" id="PF01053">
    <property type="entry name" value="Cys_Met_Meta_PP"/>
    <property type="match status" value="1"/>
</dbReference>
<dbReference type="CDD" id="cd00614">
    <property type="entry name" value="CGS_like"/>
    <property type="match status" value="1"/>
</dbReference>
<dbReference type="AlphaFoldDB" id="A0A0D1BTX7"/>
<evidence type="ECO:0000313" key="7">
    <source>
        <dbReference type="EMBL" id="KIS23810.1"/>
    </source>
</evidence>
<dbReference type="PANTHER" id="PTHR43797">
    <property type="entry name" value="HOMOCYSTEINE/CYSTEINE SYNTHASE"/>
    <property type="match status" value="1"/>
</dbReference>
<dbReference type="GO" id="GO:0019346">
    <property type="term" value="P:transsulfuration"/>
    <property type="evidence" value="ECO:0007669"/>
    <property type="project" value="InterPro"/>
</dbReference>
<dbReference type="InterPro" id="IPR000277">
    <property type="entry name" value="Cys/Met-Metab_PyrdxlP-dep_enz"/>
</dbReference>
<sequence length="426" mass="46981">MSIKNWNTETICIQGGYTPKSGEPRILPIIQSTTYKYEDPDTVANLFDLKEEGHMYTRISNPTVAAFEEKIAQLEGGVGAVAVSSGQSATTLAVLNICSAGDHILASSNLYGGTFTLLSSTLKKLGIETTFVSPEASEEEILKLAKDNTKIVLGETIGNPSVNILDFHKFSNVAKKIEVPFIVDNTLMTPYLCKPFEYGANIVIHSATKYIDGHATSVGGVVIDGGNFNWENGKFSLLVDKDPTYHGISYTKEFKNLAYITKLRVNLLRDLGTCLSPFNAFLFNLGLETLHLRMERHSENALKLAQFLQEHNKVAWVKYPLLKDDKSYESAKRYLNNGASGMLTFGIKGATDQAKEFIKNLKLASLVIHIGDARTSVLHPSSTTHRQLSYEEQIASGVKEDLIRVSVGIEYIEDIIKDFAEALSKI</sequence>
<dbReference type="NCBIfam" id="TIGR01326">
    <property type="entry name" value="OAH_OAS_sulfhy"/>
    <property type="match status" value="1"/>
</dbReference>
<keyword evidence="3 7" id="KW-0808">Transferase</keyword>
<dbReference type="GO" id="GO:0006535">
    <property type="term" value="P:cysteine biosynthetic process from serine"/>
    <property type="evidence" value="ECO:0007669"/>
    <property type="project" value="TreeGrafter"/>
</dbReference>
<dbReference type="HOGENOM" id="CLU_018986_4_2_9"/>
<dbReference type="Proteomes" id="UP000032250">
    <property type="component" value="Unassembled WGS sequence"/>
</dbReference>
<dbReference type="EC" id="2.5.1.49" evidence="7"/>
<evidence type="ECO:0000256" key="3">
    <source>
        <dbReference type="ARBA" id="ARBA00022679"/>
    </source>
</evidence>
<dbReference type="FunFam" id="3.40.640.10:FF:000035">
    <property type="entry name" value="O-succinylhomoserine sulfhydrylase"/>
    <property type="match status" value="1"/>
</dbReference>
<dbReference type="EMBL" id="JXSU01000007">
    <property type="protein sequence ID" value="KIS23810.1"/>
    <property type="molecule type" value="Genomic_DNA"/>
</dbReference>
<dbReference type="GO" id="GO:0030170">
    <property type="term" value="F:pyridoxal phosphate binding"/>
    <property type="evidence" value="ECO:0007669"/>
    <property type="project" value="InterPro"/>
</dbReference>
<dbReference type="GO" id="GO:0071269">
    <property type="term" value="P:L-homocysteine biosynthetic process"/>
    <property type="evidence" value="ECO:0007669"/>
    <property type="project" value="TreeGrafter"/>
</dbReference>
<comment type="similarity">
    <text evidence="2 6">Belongs to the trans-sulfuration enzymes family.</text>
</comment>
<dbReference type="OrthoDB" id="9780685at2"/>
<organism evidence="7 8">
    <name type="scientific">Clostridium botulinum B2 450</name>
    <dbReference type="NCBI Taxonomy" id="1379739"/>
    <lineage>
        <taxon>Bacteria</taxon>
        <taxon>Bacillati</taxon>
        <taxon>Bacillota</taxon>
        <taxon>Clostridia</taxon>
        <taxon>Eubacteriales</taxon>
        <taxon>Clostridiaceae</taxon>
        <taxon>Clostridium</taxon>
    </lineage>
</organism>
<dbReference type="PIRSF" id="PIRSF001434">
    <property type="entry name" value="CGS"/>
    <property type="match status" value="1"/>
</dbReference>
<dbReference type="InterPro" id="IPR006235">
    <property type="entry name" value="OAc-hSer/O-AcSer_sulfhydrylase"/>
</dbReference>
<accession>A0A0D1BTX7</accession>
<evidence type="ECO:0000256" key="1">
    <source>
        <dbReference type="ARBA" id="ARBA00001933"/>
    </source>
</evidence>
<dbReference type="Gene3D" id="3.40.640.10">
    <property type="entry name" value="Type I PLP-dependent aspartate aminotransferase-like (Major domain)"/>
    <property type="match status" value="1"/>
</dbReference>
<dbReference type="GO" id="GO:0004124">
    <property type="term" value="F:cysteine synthase activity"/>
    <property type="evidence" value="ECO:0007669"/>
    <property type="project" value="TreeGrafter"/>
</dbReference>
<dbReference type="InterPro" id="IPR015421">
    <property type="entry name" value="PyrdxlP-dep_Trfase_major"/>
</dbReference>
<dbReference type="RefSeq" id="WP_043031931.1">
    <property type="nucleotide sequence ID" value="NZ_JXSU01000007.1"/>
</dbReference>
<dbReference type="GO" id="GO:0003961">
    <property type="term" value="F:O-acetylhomoserine aminocarboxypropyltransferase activity"/>
    <property type="evidence" value="ECO:0007669"/>
    <property type="project" value="UniProtKB-EC"/>
</dbReference>
<name>A0A0D1BTX7_CLOBO</name>
<evidence type="ECO:0000256" key="5">
    <source>
        <dbReference type="PIRSR" id="PIRSR001434-2"/>
    </source>
</evidence>
<dbReference type="InterPro" id="IPR015424">
    <property type="entry name" value="PyrdxlP-dep_Trfase"/>
</dbReference>
<dbReference type="SUPFAM" id="SSF53383">
    <property type="entry name" value="PLP-dependent transferases"/>
    <property type="match status" value="1"/>
</dbReference>
<evidence type="ECO:0000256" key="6">
    <source>
        <dbReference type="RuleBase" id="RU362118"/>
    </source>
</evidence>
<reference evidence="7 8" key="1">
    <citation type="submission" date="2014-06" db="EMBL/GenBank/DDBJ databases">
        <title>Genome characterization of distinct group I Clostridium botulinum lineages.</title>
        <authorList>
            <person name="Giordani F."/>
            <person name="Anselmo A."/>
            <person name="Fillo S."/>
            <person name="Palozzi A.M."/>
            <person name="Fortunato A."/>
            <person name="Gentile B."/>
            <person name="Ciammaruconi A."/>
            <person name="Anniballi F."/>
            <person name="De Medici D."/>
            <person name="Lista F."/>
        </authorList>
    </citation>
    <scope>NUCLEOTIDE SEQUENCE [LARGE SCALE GENOMIC DNA]</scope>
    <source>
        <strain evidence="7 8">B2 450</strain>
    </source>
</reference>
<proteinExistence type="inferred from homology"/>
<dbReference type="PATRIC" id="fig|1379739.3.peg.2252"/>
<evidence type="ECO:0000256" key="2">
    <source>
        <dbReference type="ARBA" id="ARBA00009077"/>
    </source>
</evidence>
<dbReference type="GO" id="GO:0005737">
    <property type="term" value="C:cytoplasm"/>
    <property type="evidence" value="ECO:0007669"/>
    <property type="project" value="TreeGrafter"/>
</dbReference>
<comment type="caution">
    <text evidence="7">The sequence shown here is derived from an EMBL/GenBank/DDBJ whole genome shotgun (WGS) entry which is preliminary data.</text>
</comment>